<dbReference type="VEuPathDB" id="FungiDB:PHYBLDRAFT_172520"/>
<protein>
    <submittedName>
        <fullName evidence="1">Uncharacterized protein</fullName>
    </submittedName>
</protein>
<sequence>MNFNIQEITGNFRVCTGYHGGKKNMLYIHRKFGVTMVGQKSSLLNCNQAQQTLLLPTPVDKLKDAYRCLETFEILTQKNWQESQGDFPCADYTKKKQIALALAYRLIFQLKQRLLYEIMPRKNEFDVRPVETKLSDQRTVIPKRMRVRIRERNQASDRWSQLTRPVGYKHRVAPGNFVPVRLLNSEQAGVGKRWISRSHHLCRHASRTFREGRR</sequence>
<dbReference type="EMBL" id="KV440992">
    <property type="protein sequence ID" value="OAD69268.1"/>
    <property type="molecule type" value="Genomic_DNA"/>
</dbReference>
<reference evidence="2" key="1">
    <citation type="submission" date="2015-06" db="EMBL/GenBank/DDBJ databases">
        <title>Expansion of signal transduction pathways in fungi by whole-genome duplication.</title>
        <authorList>
            <consortium name="DOE Joint Genome Institute"/>
            <person name="Corrochano L.M."/>
            <person name="Kuo A."/>
            <person name="Marcet-Houben M."/>
            <person name="Polaino S."/>
            <person name="Salamov A."/>
            <person name="Villalobos J.M."/>
            <person name="Alvarez M.I."/>
            <person name="Avalos J."/>
            <person name="Benito E.P."/>
            <person name="Benoit I."/>
            <person name="Burger G."/>
            <person name="Camino L.P."/>
            <person name="Canovas D."/>
            <person name="Cerda-Olmedo E."/>
            <person name="Cheng J.-F."/>
            <person name="Dominguez A."/>
            <person name="Elias M."/>
            <person name="Eslava A.P."/>
            <person name="Glaser F."/>
            <person name="Grimwood J."/>
            <person name="Gutierrez G."/>
            <person name="Heitman J."/>
            <person name="Henrissat B."/>
            <person name="Iturriaga E.A."/>
            <person name="Lang B.F."/>
            <person name="Lavin J.L."/>
            <person name="Lee S."/>
            <person name="Li W."/>
            <person name="Lindquist E."/>
            <person name="Lopez-Garcia S."/>
            <person name="Luque E.M."/>
            <person name="Marcos A.T."/>
            <person name="Martin J."/>
            <person name="McCluskey K."/>
            <person name="Medina H.R."/>
            <person name="Miralles-Duran A."/>
            <person name="Miyazaki A."/>
            <person name="Munoz-Torres E."/>
            <person name="Oguiza J.A."/>
            <person name="Ohm R."/>
            <person name="Olmedo M."/>
            <person name="Orejas M."/>
            <person name="Ortiz-Castellanos L."/>
            <person name="Pisabarro A.G."/>
            <person name="Rodriguez-Romero J."/>
            <person name="Ruiz-Herrera J."/>
            <person name="Ruiz-Vazquez R."/>
            <person name="Sanz C."/>
            <person name="Schackwitz W."/>
            <person name="Schmutz J."/>
            <person name="Shahriari M."/>
            <person name="Shelest E."/>
            <person name="Silva-Franco F."/>
            <person name="Soanes D."/>
            <person name="Syed K."/>
            <person name="Tagua V.G."/>
            <person name="Talbot N.J."/>
            <person name="Thon M."/>
            <person name="De vries R.P."/>
            <person name="Wiebenga A."/>
            <person name="Yadav J.S."/>
            <person name="Braun E.L."/>
            <person name="Baker S."/>
            <person name="Garre V."/>
            <person name="Horwitz B."/>
            <person name="Torres-Martinez S."/>
            <person name="Idnurm A."/>
            <person name="Herrera-Estrella A."/>
            <person name="Gabaldon T."/>
            <person name="Grigoriev I.V."/>
        </authorList>
    </citation>
    <scope>NUCLEOTIDE SEQUENCE [LARGE SCALE GENOMIC DNA]</scope>
    <source>
        <strain evidence="2">NRRL 1555(-)</strain>
    </source>
</reference>
<evidence type="ECO:0000313" key="2">
    <source>
        <dbReference type="Proteomes" id="UP000077315"/>
    </source>
</evidence>
<dbReference type="RefSeq" id="XP_018287308.1">
    <property type="nucleotide sequence ID" value="XM_018436820.1"/>
</dbReference>
<dbReference type="GeneID" id="28997726"/>
<dbReference type="AlphaFoldDB" id="A0A167KZY1"/>
<name>A0A167KZY1_PHYB8</name>
<proteinExistence type="predicted"/>
<gene>
    <name evidence="1" type="ORF">PHYBLDRAFT_172520</name>
</gene>
<dbReference type="Proteomes" id="UP000077315">
    <property type="component" value="Unassembled WGS sequence"/>
</dbReference>
<accession>A0A167KZY1</accession>
<dbReference type="InParanoid" id="A0A167KZY1"/>
<organism evidence="1 2">
    <name type="scientific">Phycomyces blakesleeanus (strain ATCC 8743b / DSM 1359 / FGSC 10004 / NBRC 33097 / NRRL 1555)</name>
    <dbReference type="NCBI Taxonomy" id="763407"/>
    <lineage>
        <taxon>Eukaryota</taxon>
        <taxon>Fungi</taxon>
        <taxon>Fungi incertae sedis</taxon>
        <taxon>Mucoromycota</taxon>
        <taxon>Mucoromycotina</taxon>
        <taxon>Mucoromycetes</taxon>
        <taxon>Mucorales</taxon>
        <taxon>Phycomycetaceae</taxon>
        <taxon>Phycomyces</taxon>
    </lineage>
</organism>
<evidence type="ECO:0000313" key="1">
    <source>
        <dbReference type="EMBL" id="OAD69268.1"/>
    </source>
</evidence>
<keyword evidence="2" id="KW-1185">Reference proteome</keyword>